<accession>D9WGD5</accession>
<dbReference type="EMBL" id="GG657754">
    <property type="protein sequence ID" value="EFL23351.1"/>
    <property type="molecule type" value="Genomic_DNA"/>
</dbReference>
<dbReference type="PROSITE" id="PS51186">
    <property type="entry name" value="GNAT"/>
    <property type="match status" value="1"/>
</dbReference>
<dbReference type="HOGENOM" id="CLU_102964_1_1_11"/>
<dbReference type="GO" id="GO:0008080">
    <property type="term" value="F:N-acetyltransferase activity"/>
    <property type="evidence" value="ECO:0007669"/>
    <property type="project" value="InterPro"/>
</dbReference>
<dbReference type="PANTHER" id="PTHR13947">
    <property type="entry name" value="GNAT FAMILY N-ACETYLTRANSFERASE"/>
    <property type="match status" value="1"/>
</dbReference>
<protein>
    <submittedName>
        <fullName evidence="3">Acetyltransferase, GNAT family protein</fullName>
    </submittedName>
</protein>
<dbReference type="Proteomes" id="UP000003963">
    <property type="component" value="Unassembled WGS sequence"/>
</dbReference>
<name>D9WGD5_9ACTN</name>
<dbReference type="InterPro" id="IPR050769">
    <property type="entry name" value="NAT_camello-type"/>
</dbReference>
<gene>
    <name evidence="3" type="ORF">SSOG_03065</name>
</gene>
<keyword evidence="1 3" id="KW-0808">Transferase</keyword>
<dbReference type="InterPro" id="IPR016181">
    <property type="entry name" value="Acyl_CoA_acyltransferase"/>
</dbReference>
<evidence type="ECO:0000313" key="3">
    <source>
        <dbReference type="EMBL" id="EFL23351.1"/>
    </source>
</evidence>
<organism evidence="3 4">
    <name type="scientific">Streptomyces himastatinicus ATCC 53653</name>
    <dbReference type="NCBI Taxonomy" id="457427"/>
    <lineage>
        <taxon>Bacteria</taxon>
        <taxon>Bacillati</taxon>
        <taxon>Actinomycetota</taxon>
        <taxon>Actinomycetes</taxon>
        <taxon>Kitasatosporales</taxon>
        <taxon>Streptomycetaceae</taxon>
        <taxon>Streptomyces</taxon>
        <taxon>Streptomyces violaceusniger group</taxon>
    </lineage>
</organism>
<evidence type="ECO:0000313" key="4">
    <source>
        <dbReference type="Proteomes" id="UP000003963"/>
    </source>
</evidence>
<dbReference type="Gene3D" id="3.40.630.30">
    <property type="match status" value="1"/>
</dbReference>
<sequence>MDVTIRRARDEELDEVGEFTAAVYIGDGLLDFGAEDPYIEDLRDARKRAAGSEVLVAADAESDAVLGALAFAVHGGPYAELAGPDEAEFRMLAVRPEARRRGAAEALVRACMDRTRELGLGGMVLSTHPRMTTAHRLYERLGFRRAPERDWEPIPGITLWGGHSPWTYDRSRHRSQPRSRRAAVNAAYEASRAACSRASGTTSRPGRTIAAALAVRSAWRVPEAASRAAPKAVSA</sequence>
<dbReference type="SUPFAM" id="SSF55729">
    <property type="entry name" value="Acyl-CoA N-acyltransferases (Nat)"/>
    <property type="match status" value="1"/>
</dbReference>
<evidence type="ECO:0000256" key="1">
    <source>
        <dbReference type="ARBA" id="ARBA00022679"/>
    </source>
</evidence>
<proteinExistence type="predicted"/>
<evidence type="ECO:0000259" key="2">
    <source>
        <dbReference type="PROSITE" id="PS51186"/>
    </source>
</evidence>
<dbReference type="CDD" id="cd04301">
    <property type="entry name" value="NAT_SF"/>
    <property type="match status" value="1"/>
</dbReference>
<dbReference type="InterPro" id="IPR000182">
    <property type="entry name" value="GNAT_dom"/>
</dbReference>
<keyword evidence="4" id="KW-1185">Reference proteome</keyword>
<dbReference type="PANTHER" id="PTHR13947:SF37">
    <property type="entry name" value="LD18367P"/>
    <property type="match status" value="1"/>
</dbReference>
<reference evidence="3 4" key="1">
    <citation type="submission" date="2009-02" db="EMBL/GenBank/DDBJ databases">
        <title>Annotation of Streptomyces hygroscopicus strain ATCC 53653.</title>
        <authorList>
            <consortium name="The Broad Institute Genome Sequencing Platform"/>
            <consortium name="Broad Institute Microbial Sequencing Center"/>
            <person name="Fischbach M."/>
            <person name="Godfrey P."/>
            <person name="Ward D."/>
            <person name="Young S."/>
            <person name="Zeng Q."/>
            <person name="Koehrsen M."/>
            <person name="Alvarado L."/>
            <person name="Berlin A.M."/>
            <person name="Bochicchio J."/>
            <person name="Borenstein D."/>
            <person name="Chapman S.B."/>
            <person name="Chen Z."/>
            <person name="Engels R."/>
            <person name="Freedman E."/>
            <person name="Gellesch M."/>
            <person name="Goldberg J."/>
            <person name="Griggs A."/>
            <person name="Gujja S."/>
            <person name="Heilman E.R."/>
            <person name="Heiman D.I."/>
            <person name="Hepburn T.A."/>
            <person name="Howarth C."/>
            <person name="Jen D."/>
            <person name="Larson L."/>
            <person name="Lewis B."/>
            <person name="Mehta T."/>
            <person name="Park D."/>
            <person name="Pearson M."/>
            <person name="Richards J."/>
            <person name="Roberts A."/>
            <person name="Saif S."/>
            <person name="Shea T.D."/>
            <person name="Shenoy N."/>
            <person name="Sisk P."/>
            <person name="Stolte C."/>
            <person name="Sykes S.N."/>
            <person name="Thomson T."/>
            <person name="Walk T."/>
            <person name="White J."/>
            <person name="Yandava C."/>
            <person name="Straight P."/>
            <person name="Clardy J."/>
            <person name="Hung D."/>
            <person name="Kolter R."/>
            <person name="Mekalanos J."/>
            <person name="Walker S."/>
            <person name="Walsh C.T."/>
            <person name="Wieland-Brown L.C."/>
            <person name="Haas B."/>
            <person name="Nusbaum C."/>
            <person name="Birren B."/>
        </authorList>
    </citation>
    <scope>NUCLEOTIDE SEQUENCE [LARGE SCALE GENOMIC DNA]</scope>
    <source>
        <strain evidence="3 4">ATCC 53653</strain>
    </source>
</reference>
<dbReference type="AlphaFoldDB" id="D9WGD5"/>
<dbReference type="Pfam" id="PF00583">
    <property type="entry name" value="Acetyltransf_1"/>
    <property type="match status" value="1"/>
</dbReference>
<feature type="domain" description="N-acetyltransferase" evidence="2">
    <location>
        <begin position="3"/>
        <end position="160"/>
    </location>
</feature>
<dbReference type="STRING" id="457427.SSOG_03065"/>